<reference evidence="2" key="2">
    <citation type="submission" date="2021-10" db="EMBL/GenBank/DDBJ databases">
        <title>Phylogenomics reveals ancestral predisposition of the termite-cultivated fungus Termitomyces towards a domesticated lifestyle.</title>
        <authorList>
            <person name="Auxier B."/>
            <person name="Grum-Grzhimaylo A."/>
            <person name="Cardenas M.E."/>
            <person name="Lodge J.D."/>
            <person name="Laessoe T."/>
            <person name="Pedersen O."/>
            <person name="Smith M.E."/>
            <person name="Kuyper T.W."/>
            <person name="Franco-Molano E.A."/>
            <person name="Baroni T.J."/>
            <person name="Aanen D.K."/>
        </authorList>
    </citation>
    <scope>NUCLEOTIDE SEQUENCE</scope>
    <source>
        <strain evidence="2">AP01</strain>
        <tissue evidence="2">Mycelium</tissue>
    </source>
</reference>
<feature type="compositionally biased region" description="Polar residues" evidence="1">
    <location>
        <begin position="177"/>
        <end position="193"/>
    </location>
</feature>
<feature type="compositionally biased region" description="Polar residues" evidence="1">
    <location>
        <begin position="284"/>
        <end position="302"/>
    </location>
</feature>
<name>A0A9P7KBT4_9AGAR</name>
<feature type="compositionally biased region" description="Low complexity" evidence="1">
    <location>
        <begin position="138"/>
        <end position="156"/>
    </location>
</feature>
<feature type="compositionally biased region" description="Polar residues" evidence="1">
    <location>
        <begin position="21"/>
        <end position="31"/>
    </location>
</feature>
<sequence length="322" mass="33675">MKEKLEGRIISNDSRDAIDKLQTQTSSSTTGYPAYGRPSVDLPRTSATGRPSHESTTCTQYSRDFTPPPAPSPASFRYPLTAAPRPPPMWGSPSGQGQAYEQEESLYGSDEGPYHPGESFRLTPSLTHGGGGHRPSDSYSTTHTAGSGSTTTHRSTPAFIDPQNMLPFGYPPHMPVSQGSDADSDSYLASQFSHMRMDSRSSAGHGNYPGNPQGEQPTSPLRHGAPPSAGSSHAGMGLAQHQVYHGGAPSQGTPEYHPRPGPSNASVVPAGPGPSYLGPPSAHGSYNTGPPLNAMMQGSSGTLDPHGSHNGGSGQGSSLRRY</sequence>
<accession>A0A9P7KBT4</accession>
<feature type="compositionally biased region" description="Polar residues" evidence="1">
    <location>
        <begin position="45"/>
        <end position="63"/>
    </location>
</feature>
<keyword evidence="3" id="KW-1185">Reference proteome</keyword>
<dbReference type="EMBL" id="JABCKV010000115">
    <property type="protein sequence ID" value="KAG5643394.1"/>
    <property type="molecule type" value="Genomic_DNA"/>
</dbReference>
<comment type="caution">
    <text evidence="2">The sequence shown here is derived from an EMBL/GenBank/DDBJ whole genome shotgun (WGS) entry which is preliminary data.</text>
</comment>
<evidence type="ECO:0000256" key="1">
    <source>
        <dbReference type="SAM" id="MobiDB-lite"/>
    </source>
</evidence>
<evidence type="ECO:0000313" key="2">
    <source>
        <dbReference type="EMBL" id="KAG5643394.1"/>
    </source>
</evidence>
<gene>
    <name evidence="2" type="ORF">DXG03_000972</name>
</gene>
<dbReference type="AlphaFoldDB" id="A0A9P7KBT4"/>
<feature type="region of interest" description="Disordered" evidence="1">
    <location>
        <begin position="1"/>
        <end position="322"/>
    </location>
</feature>
<dbReference type="Proteomes" id="UP000775547">
    <property type="component" value="Unassembled WGS sequence"/>
</dbReference>
<evidence type="ECO:0000313" key="3">
    <source>
        <dbReference type="Proteomes" id="UP000775547"/>
    </source>
</evidence>
<reference evidence="2" key="1">
    <citation type="submission" date="2020-07" db="EMBL/GenBank/DDBJ databases">
        <authorList>
            <person name="Nieuwenhuis M."/>
            <person name="Van De Peppel L.J.J."/>
        </authorList>
    </citation>
    <scope>NUCLEOTIDE SEQUENCE</scope>
    <source>
        <strain evidence="2">AP01</strain>
        <tissue evidence="2">Mycelium</tissue>
    </source>
</reference>
<feature type="compositionally biased region" description="Basic and acidic residues" evidence="1">
    <location>
        <begin position="1"/>
        <end position="19"/>
    </location>
</feature>
<proteinExistence type="predicted"/>
<organism evidence="2 3">
    <name type="scientific">Asterophora parasitica</name>
    <dbReference type="NCBI Taxonomy" id="117018"/>
    <lineage>
        <taxon>Eukaryota</taxon>
        <taxon>Fungi</taxon>
        <taxon>Dikarya</taxon>
        <taxon>Basidiomycota</taxon>
        <taxon>Agaricomycotina</taxon>
        <taxon>Agaricomycetes</taxon>
        <taxon>Agaricomycetidae</taxon>
        <taxon>Agaricales</taxon>
        <taxon>Tricholomatineae</taxon>
        <taxon>Lyophyllaceae</taxon>
        <taxon>Asterophora</taxon>
    </lineage>
</organism>
<protein>
    <submittedName>
        <fullName evidence="2">Uncharacterized protein</fullName>
    </submittedName>
</protein>